<reference evidence="2" key="2">
    <citation type="submission" date="2020-06" db="EMBL/GenBank/DDBJ databases">
        <authorList>
            <person name="Sheffer M."/>
        </authorList>
    </citation>
    <scope>NUCLEOTIDE SEQUENCE</scope>
</reference>
<dbReference type="AlphaFoldDB" id="A0A8T0E566"/>
<protein>
    <submittedName>
        <fullName evidence="2">Uncharacterized protein</fullName>
    </submittedName>
</protein>
<feature type="region of interest" description="Disordered" evidence="1">
    <location>
        <begin position="27"/>
        <end position="59"/>
    </location>
</feature>
<evidence type="ECO:0000313" key="2">
    <source>
        <dbReference type="EMBL" id="KAF8766537.1"/>
    </source>
</evidence>
<evidence type="ECO:0000313" key="3">
    <source>
        <dbReference type="Proteomes" id="UP000807504"/>
    </source>
</evidence>
<dbReference type="Proteomes" id="UP000807504">
    <property type="component" value="Unassembled WGS sequence"/>
</dbReference>
<keyword evidence="3" id="KW-1185">Reference proteome</keyword>
<reference evidence="2" key="1">
    <citation type="journal article" date="2020" name="bioRxiv">
        <title>Chromosome-level reference genome of the European wasp spider Argiope bruennichi: a resource for studies on range expansion and evolutionary adaptation.</title>
        <authorList>
            <person name="Sheffer M.M."/>
            <person name="Hoppe A."/>
            <person name="Krehenwinkel H."/>
            <person name="Uhl G."/>
            <person name="Kuss A.W."/>
            <person name="Jensen L."/>
            <person name="Jensen C."/>
            <person name="Gillespie R.G."/>
            <person name="Hoff K.J."/>
            <person name="Prost S."/>
        </authorList>
    </citation>
    <scope>NUCLEOTIDE SEQUENCE</scope>
</reference>
<organism evidence="2 3">
    <name type="scientific">Argiope bruennichi</name>
    <name type="common">Wasp spider</name>
    <name type="synonym">Aranea bruennichi</name>
    <dbReference type="NCBI Taxonomy" id="94029"/>
    <lineage>
        <taxon>Eukaryota</taxon>
        <taxon>Metazoa</taxon>
        <taxon>Ecdysozoa</taxon>
        <taxon>Arthropoda</taxon>
        <taxon>Chelicerata</taxon>
        <taxon>Arachnida</taxon>
        <taxon>Araneae</taxon>
        <taxon>Araneomorphae</taxon>
        <taxon>Entelegynae</taxon>
        <taxon>Araneoidea</taxon>
        <taxon>Araneidae</taxon>
        <taxon>Argiope</taxon>
    </lineage>
</organism>
<proteinExistence type="predicted"/>
<evidence type="ECO:0000256" key="1">
    <source>
        <dbReference type="SAM" id="MobiDB-lite"/>
    </source>
</evidence>
<accession>A0A8T0E566</accession>
<gene>
    <name evidence="2" type="ORF">HNY73_019590</name>
</gene>
<comment type="caution">
    <text evidence="2">The sequence shown here is derived from an EMBL/GenBank/DDBJ whole genome shotgun (WGS) entry which is preliminary data.</text>
</comment>
<name>A0A8T0E566_ARGBR</name>
<sequence>MFVLRVRNEKVVSLPILCTYHQFKITPEESREEGRERTGEERRSKGEEGKAEGLRREDGELTELSKNKLGISSCTHLKERIYIVWF</sequence>
<dbReference type="EMBL" id="JABXBU010002230">
    <property type="protein sequence ID" value="KAF8766537.1"/>
    <property type="molecule type" value="Genomic_DNA"/>
</dbReference>